<evidence type="ECO:0000256" key="3">
    <source>
        <dbReference type="ARBA" id="ARBA00022692"/>
    </source>
</evidence>
<evidence type="ECO:0000313" key="7">
    <source>
        <dbReference type="EMBL" id="QAS52729.1"/>
    </source>
</evidence>
<dbReference type="GO" id="GO:0005886">
    <property type="term" value="C:plasma membrane"/>
    <property type="evidence" value="ECO:0007669"/>
    <property type="project" value="UniProtKB-SubCell"/>
</dbReference>
<dbReference type="Pfam" id="PF01943">
    <property type="entry name" value="Polysacc_synt"/>
    <property type="match status" value="1"/>
</dbReference>
<evidence type="ECO:0000256" key="6">
    <source>
        <dbReference type="SAM" id="Phobius"/>
    </source>
</evidence>
<protein>
    <submittedName>
        <fullName evidence="7">Polysaccharide biosynthesis protein</fullName>
    </submittedName>
</protein>
<gene>
    <name evidence="7" type="ORF">HLI_11245</name>
</gene>
<dbReference type="PIRSF" id="PIRSF038958">
    <property type="entry name" value="PG_synth_SpoVB"/>
    <property type="match status" value="1"/>
</dbReference>
<organism evidence="7 8">
    <name type="scientific">Halobacillus litoralis</name>
    <dbReference type="NCBI Taxonomy" id="45668"/>
    <lineage>
        <taxon>Bacteria</taxon>
        <taxon>Bacillati</taxon>
        <taxon>Bacillota</taxon>
        <taxon>Bacilli</taxon>
        <taxon>Bacillales</taxon>
        <taxon>Bacillaceae</taxon>
        <taxon>Halobacillus</taxon>
    </lineage>
</organism>
<evidence type="ECO:0000256" key="4">
    <source>
        <dbReference type="ARBA" id="ARBA00022989"/>
    </source>
</evidence>
<accession>A0A410MDD8</accession>
<dbReference type="CDD" id="cd13124">
    <property type="entry name" value="MATE_SpoVB_like"/>
    <property type="match status" value="1"/>
</dbReference>
<feature type="transmembrane region" description="Helical" evidence="6">
    <location>
        <begin position="184"/>
        <end position="209"/>
    </location>
</feature>
<feature type="transmembrane region" description="Helical" evidence="6">
    <location>
        <begin position="324"/>
        <end position="343"/>
    </location>
</feature>
<dbReference type="PANTHER" id="PTHR30250:SF29">
    <property type="entry name" value="POLYSACCHARIDE BIOSYNTHESIS PROTEIN C-TERMINAL DOMAIN-CONTAINING PROTEIN"/>
    <property type="match status" value="1"/>
</dbReference>
<reference evidence="7 8" key="1">
    <citation type="submission" date="2018-01" db="EMBL/GenBank/DDBJ databases">
        <title>The whole genome sequencing and assembly of Halobacillus litoralis ERB031 strain.</title>
        <authorList>
            <person name="Lee S.-J."/>
            <person name="Park M.-K."/>
            <person name="Kim J.-Y."/>
            <person name="Lee Y.-J."/>
            <person name="Yi H."/>
            <person name="Bahn Y.-S."/>
            <person name="Kim J.F."/>
            <person name="Lee D.-W."/>
        </authorList>
    </citation>
    <scope>NUCLEOTIDE SEQUENCE [LARGE SCALE GENOMIC DNA]</scope>
    <source>
        <strain evidence="7 8">ERB 031</strain>
    </source>
</reference>
<dbReference type="RefSeq" id="WP_128525011.1">
    <property type="nucleotide sequence ID" value="NZ_CP026118.1"/>
</dbReference>
<feature type="transmembrane region" description="Helical" evidence="6">
    <location>
        <begin position="444"/>
        <end position="471"/>
    </location>
</feature>
<feature type="transmembrane region" description="Helical" evidence="6">
    <location>
        <begin position="158"/>
        <end position="178"/>
    </location>
</feature>
<feature type="transmembrane region" description="Helical" evidence="6">
    <location>
        <begin position="87"/>
        <end position="108"/>
    </location>
</feature>
<keyword evidence="3 6" id="KW-0812">Transmembrane</keyword>
<feature type="transmembrane region" description="Helical" evidence="6">
    <location>
        <begin position="128"/>
        <end position="146"/>
    </location>
</feature>
<sequence>MTKSRNRSVLQGALILSFAGLLSKIISAGYRVPLQNLTGDLGFYIYQQVYPILGMALILSLYGFPAAISKLVSELEENRNPLSIPSFYFPVFFWLMGASGLIFLLGYTQAPGIAEIMGDEKLVPSIKASFFAFLMVPFVSLFRGVFQGKNHMAPTAVSQIVEQIFRVTIIITTSVLVARGQDAYSIGIGAAWGSISGAVGAALLLGSWLRKSRRVWTWDRWKGTTSYMKTIFFYGVFICLNYMLLLSLQLVDAFTLVPSLVKTEVGIDSARLLKGIFDRGQPLIQLGTVLASSIALALIPSVTRKRLNNDFERVESAILSAVKVTVMIAFGATAGLVFLFPLINEAFFQDSQGTGPLRMLMLVIVGSSISITMSSVLQGLDYVKQTALVVLGGLVVKTAGNLILIPSLGLYGSALASIMAVTFVLVGNVVILRQEISIRKWLSLPLVPIVFSTMGMVIGLQILSTFVQLFWFPDHRFTLLIYLLILTGVGAMIYLILLLRLGGFSNNEVEMLPFHEQFIKLLPKGMK</sequence>
<keyword evidence="5 6" id="KW-0472">Membrane</keyword>
<keyword evidence="2" id="KW-1003">Cell membrane</keyword>
<keyword evidence="4 6" id="KW-1133">Transmembrane helix</keyword>
<feature type="transmembrane region" description="Helical" evidence="6">
    <location>
        <begin position="43"/>
        <end position="66"/>
    </location>
</feature>
<dbReference type="InterPro" id="IPR024923">
    <property type="entry name" value="PG_synth_SpoVB"/>
</dbReference>
<feature type="transmembrane region" description="Helical" evidence="6">
    <location>
        <begin position="355"/>
        <end position="374"/>
    </location>
</feature>
<feature type="transmembrane region" description="Helical" evidence="6">
    <location>
        <begin position="283"/>
        <end position="303"/>
    </location>
</feature>
<evidence type="ECO:0000256" key="1">
    <source>
        <dbReference type="ARBA" id="ARBA00004651"/>
    </source>
</evidence>
<feature type="transmembrane region" description="Helical" evidence="6">
    <location>
        <begin position="386"/>
        <end position="405"/>
    </location>
</feature>
<dbReference type="InterPro" id="IPR050833">
    <property type="entry name" value="Poly_Biosynth_Transport"/>
</dbReference>
<dbReference type="PANTHER" id="PTHR30250">
    <property type="entry name" value="PST FAMILY PREDICTED COLANIC ACID TRANSPORTER"/>
    <property type="match status" value="1"/>
</dbReference>
<feature type="transmembrane region" description="Helical" evidence="6">
    <location>
        <begin position="230"/>
        <end position="251"/>
    </location>
</feature>
<dbReference type="AlphaFoldDB" id="A0A410MDD8"/>
<dbReference type="KEGG" id="hli:HLI_11245"/>
<dbReference type="EMBL" id="CP026118">
    <property type="protein sequence ID" value="QAS52729.1"/>
    <property type="molecule type" value="Genomic_DNA"/>
</dbReference>
<evidence type="ECO:0000256" key="2">
    <source>
        <dbReference type="ARBA" id="ARBA00022475"/>
    </source>
</evidence>
<evidence type="ECO:0000313" key="8">
    <source>
        <dbReference type="Proteomes" id="UP000287756"/>
    </source>
</evidence>
<dbReference type="InterPro" id="IPR002797">
    <property type="entry name" value="Polysacc_synth"/>
</dbReference>
<feature type="transmembrane region" description="Helical" evidence="6">
    <location>
        <begin position="411"/>
        <end position="432"/>
    </location>
</feature>
<proteinExistence type="predicted"/>
<dbReference type="Proteomes" id="UP000287756">
    <property type="component" value="Chromosome"/>
</dbReference>
<dbReference type="OrthoDB" id="9775950at2"/>
<evidence type="ECO:0000256" key="5">
    <source>
        <dbReference type="ARBA" id="ARBA00023136"/>
    </source>
</evidence>
<name>A0A410MDD8_9BACI</name>
<feature type="transmembrane region" description="Helical" evidence="6">
    <location>
        <begin position="477"/>
        <end position="499"/>
    </location>
</feature>
<comment type="subcellular location">
    <subcellularLocation>
        <location evidence="1">Cell membrane</location>
        <topology evidence="1">Multi-pass membrane protein</topology>
    </subcellularLocation>
</comment>